<dbReference type="PATRIC" id="fig|86662.28.peg.983"/>
<protein>
    <recommendedName>
        <fullName evidence="4">Resolvase/invertase-type recombinase catalytic domain-containing protein</fullName>
    </recommendedName>
</protein>
<evidence type="ECO:0008006" key="4">
    <source>
        <dbReference type="Google" id="ProtNLM"/>
    </source>
</evidence>
<name>A0A1E8BTS8_BACMY</name>
<dbReference type="AlphaFoldDB" id="A0A1E8BTS8"/>
<sequence length="94" mass="10945">MRKIGYIRVSSTSQNPSRQFQQLNEIGREQIIIPYSLKDHLMEYRAGIFCGEVEVVLSYSNYGIEFLKLFEHDGIHEIRFANIPIVEGLRSVVR</sequence>
<dbReference type="InterPro" id="IPR036162">
    <property type="entry name" value="Resolvase-like_N_sf"/>
</dbReference>
<reference evidence="2 3" key="1">
    <citation type="submission" date="2016-05" db="EMBL/GenBank/DDBJ databases">
        <title>Bacillus thuringiensis and Bacillus weihenstephanensis as novel biocontrol agents of wilt causing Verticillium species.</title>
        <authorList>
            <person name="Hollensteiner J."/>
            <person name="Wemheuer F."/>
            <person name="Harting R."/>
            <person name="Kolarzyk A."/>
            <person name="Diaz-Valerio S."/>
            <person name="Poehlein A."/>
            <person name="Brzuszkiewicz E."/>
            <person name="Nesemann K."/>
            <person name="Braus-Stromeyer S."/>
            <person name="Braus G."/>
            <person name="Daniel R."/>
            <person name="Liesegang H."/>
        </authorList>
    </citation>
    <scope>NUCLEOTIDE SEQUENCE [LARGE SCALE GENOMIC DNA]</scope>
    <source>
        <strain evidence="2 3">GOE11</strain>
    </source>
</reference>
<dbReference type="PROSITE" id="PS00397">
    <property type="entry name" value="RECOMBINASES_1"/>
    <property type="match status" value="1"/>
</dbReference>
<evidence type="ECO:0000313" key="3">
    <source>
        <dbReference type="Proteomes" id="UP000175835"/>
    </source>
</evidence>
<organism evidence="2 3">
    <name type="scientific">Bacillus mycoides</name>
    <dbReference type="NCBI Taxonomy" id="1405"/>
    <lineage>
        <taxon>Bacteria</taxon>
        <taxon>Bacillati</taxon>
        <taxon>Bacillota</taxon>
        <taxon>Bacilli</taxon>
        <taxon>Bacillales</taxon>
        <taxon>Bacillaceae</taxon>
        <taxon>Bacillus</taxon>
        <taxon>Bacillus cereus group</taxon>
    </lineage>
</organism>
<evidence type="ECO:0000313" key="2">
    <source>
        <dbReference type="EMBL" id="OFE00326.1"/>
    </source>
</evidence>
<accession>A0A1E8BTS8</accession>
<proteinExistence type="predicted"/>
<evidence type="ECO:0000256" key="1">
    <source>
        <dbReference type="PROSITE-ProRule" id="PRU10137"/>
    </source>
</evidence>
<dbReference type="GO" id="GO:0000150">
    <property type="term" value="F:DNA strand exchange activity"/>
    <property type="evidence" value="ECO:0007669"/>
    <property type="project" value="InterPro"/>
</dbReference>
<dbReference type="EMBL" id="LXLX01000014">
    <property type="protein sequence ID" value="OFE00326.1"/>
    <property type="molecule type" value="Genomic_DNA"/>
</dbReference>
<feature type="active site" description="O-(5'-phospho-DNA)-serine intermediate" evidence="1">
    <location>
        <position position="10"/>
    </location>
</feature>
<comment type="caution">
    <text evidence="2">The sequence shown here is derived from an EMBL/GenBank/DDBJ whole genome shotgun (WGS) entry which is preliminary data.</text>
</comment>
<dbReference type="Proteomes" id="UP000175835">
    <property type="component" value="Unassembled WGS sequence"/>
</dbReference>
<dbReference type="SUPFAM" id="SSF53041">
    <property type="entry name" value="Resolvase-like"/>
    <property type="match status" value="1"/>
</dbReference>
<gene>
    <name evidence="2" type="ORF">BWGOE11_10200</name>
</gene>
<dbReference type="InterPro" id="IPR006118">
    <property type="entry name" value="Recombinase_CS"/>
</dbReference>
<dbReference type="GO" id="GO:0003677">
    <property type="term" value="F:DNA binding"/>
    <property type="evidence" value="ECO:0007669"/>
    <property type="project" value="InterPro"/>
</dbReference>